<dbReference type="Proteomes" id="UP001159363">
    <property type="component" value="Chromosome 10"/>
</dbReference>
<evidence type="ECO:0000313" key="2">
    <source>
        <dbReference type="Proteomes" id="UP001159363"/>
    </source>
</evidence>
<name>A0ABQ9GJ70_9NEOP</name>
<organism evidence="1 2">
    <name type="scientific">Dryococelus australis</name>
    <dbReference type="NCBI Taxonomy" id="614101"/>
    <lineage>
        <taxon>Eukaryota</taxon>
        <taxon>Metazoa</taxon>
        <taxon>Ecdysozoa</taxon>
        <taxon>Arthropoda</taxon>
        <taxon>Hexapoda</taxon>
        <taxon>Insecta</taxon>
        <taxon>Pterygota</taxon>
        <taxon>Neoptera</taxon>
        <taxon>Polyneoptera</taxon>
        <taxon>Phasmatodea</taxon>
        <taxon>Verophasmatodea</taxon>
        <taxon>Anareolatae</taxon>
        <taxon>Phasmatidae</taxon>
        <taxon>Eurycanthinae</taxon>
        <taxon>Dryococelus</taxon>
    </lineage>
</organism>
<accession>A0ABQ9GJ70</accession>
<evidence type="ECO:0000313" key="1">
    <source>
        <dbReference type="EMBL" id="KAJ8872072.1"/>
    </source>
</evidence>
<dbReference type="PANTHER" id="PTHR45913:SF21">
    <property type="entry name" value="DUF4371 DOMAIN-CONTAINING PROTEIN"/>
    <property type="match status" value="1"/>
</dbReference>
<keyword evidence="2" id="KW-1185">Reference proteome</keyword>
<sequence>MNLCLQGKAQLINSMFDRIKAFETKLRFWGSQIRKNNFTHFPALDQQMKIHKHVTLMTSLFGSTYLCEQVFCRMKHVKNMSRLRITDGHLESSLHVATSSIMPDIEKLIGGKQCQVSH</sequence>
<gene>
    <name evidence="1" type="ORF">PR048_025673</name>
</gene>
<dbReference type="PANTHER" id="PTHR45913">
    <property type="entry name" value="EPM2A-INTERACTING PROTEIN 1"/>
    <property type="match status" value="1"/>
</dbReference>
<protein>
    <submittedName>
        <fullName evidence="1">Uncharacterized protein</fullName>
    </submittedName>
</protein>
<proteinExistence type="predicted"/>
<dbReference type="EMBL" id="JARBHB010000011">
    <property type="protein sequence ID" value="KAJ8872072.1"/>
    <property type="molecule type" value="Genomic_DNA"/>
</dbReference>
<comment type="caution">
    <text evidence="1">The sequence shown here is derived from an EMBL/GenBank/DDBJ whole genome shotgun (WGS) entry which is preliminary data.</text>
</comment>
<reference evidence="1 2" key="1">
    <citation type="submission" date="2023-02" db="EMBL/GenBank/DDBJ databases">
        <title>LHISI_Scaffold_Assembly.</title>
        <authorList>
            <person name="Stuart O.P."/>
            <person name="Cleave R."/>
            <person name="Magrath M.J.L."/>
            <person name="Mikheyev A.S."/>
        </authorList>
    </citation>
    <scope>NUCLEOTIDE SEQUENCE [LARGE SCALE GENOMIC DNA]</scope>
    <source>
        <strain evidence="1">Daus_M_001</strain>
        <tissue evidence="1">Leg muscle</tissue>
    </source>
</reference>